<sequence>MSTVCGSALVYLSMLMYSGNLLQFHSSHDCFLRSLSRRLRRLAAALNAISMIRSLPHIVGWQLFTTVTTNEAPLDRPHSVTLLLYQGLCYSLRYFAAYEV</sequence>
<reference evidence="1" key="1">
    <citation type="submission" date="2024-03" db="EMBL/GenBank/DDBJ databases">
        <title>WGS assembly of Saponaria officinalis var. Norfolk2.</title>
        <authorList>
            <person name="Jenkins J."/>
            <person name="Shu S."/>
            <person name="Grimwood J."/>
            <person name="Barry K."/>
            <person name="Goodstein D."/>
            <person name="Schmutz J."/>
            <person name="Leebens-Mack J."/>
            <person name="Osbourn A."/>
        </authorList>
    </citation>
    <scope>NUCLEOTIDE SEQUENCE [LARGE SCALE GENOMIC DNA]</scope>
    <source>
        <strain evidence="1">JIC</strain>
    </source>
</reference>
<gene>
    <name evidence="1" type="ORF">RND81_02G037900</name>
</gene>
<evidence type="ECO:0000313" key="2">
    <source>
        <dbReference type="Proteomes" id="UP001443914"/>
    </source>
</evidence>
<evidence type="ECO:0008006" key="3">
    <source>
        <dbReference type="Google" id="ProtNLM"/>
    </source>
</evidence>
<name>A0AAW1MV36_SAPOF</name>
<comment type="caution">
    <text evidence="1">The sequence shown here is derived from an EMBL/GenBank/DDBJ whole genome shotgun (WGS) entry which is preliminary data.</text>
</comment>
<dbReference type="EMBL" id="JBDFQZ010000002">
    <property type="protein sequence ID" value="KAK9748132.1"/>
    <property type="molecule type" value="Genomic_DNA"/>
</dbReference>
<dbReference type="AlphaFoldDB" id="A0AAW1MV36"/>
<accession>A0AAW1MV36</accession>
<keyword evidence="2" id="KW-1185">Reference proteome</keyword>
<dbReference type="Proteomes" id="UP001443914">
    <property type="component" value="Unassembled WGS sequence"/>
</dbReference>
<evidence type="ECO:0000313" key="1">
    <source>
        <dbReference type="EMBL" id="KAK9748132.1"/>
    </source>
</evidence>
<organism evidence="1 2">
    <name type="scientific">Saponaria officinalis</name>
    <name type="common">Common soapwort</name>
    <name type="synonym">Lychnis saponaria</name>
    <dbReference type="NCBI Taxonomy" id="3572"/>
    <lineage>
        <taxon>Eukaryota</taxon>
        <taxon>Viridiplantae</taxon>
        <taxon>Streptophyta</taxon>
        <taxon>Embryophyta</taxon>
        <taxon>Tracheophyta</taxon>
        <taxon>Spermatophyta</taxon>
        <taxon>Magnoliopsida</taxon>
        <taxon>eudicotyledons</taxon>
        <taxon>Gunneridae</taxon>
        <taxon>Pentapetalae</taxon>
        <taxon>Caryophyllales</taxon>
        <taxon>Caryophyllaceae</taxon>
        <taxon>Caryophylleae</taxon>
        <taxon>Saponaria</taxon>
    </lineage>
</organism>
<protein>
    <recommendedName>
        <fullName evidence="3">Secreted protein</fullName>
    </recommendedName>
</protein>
<proteinExistence type="predicted"/>